<dbReference type="EMBL" id="JARGEI010000028">
    <property type="protein sequence ID" value="KAJ8706455.1"/>
    <property type="molecule type" value="Genomic_DNA"/>
</dbReference>
<evidence type="ECO:0000259" key="1">
    <source>
        <dbReference type="Pfam" id="PF00078"/>
    </source>
</evidence>
<gene>
    <name evidence="2" type="ORF">PYW07_012533</name>
</gene>
<evidence type="ECO:0000313" key="3">
    <source>
        <dbReference type="Proteomes" id="UP001231518"/>
    </source>
</evidence>
<dbReference type="Pfam" id="PF00078">
    <property type="entry name" value="RVT_1"/>
    <property type="match status" value="1"/>
</dbReference>
<dbReference type="Proteomes" id="UP001231518">
    <property type="component" value="Chromosome 30"/>
</dbReference>
<name>A0AAD7Y8E7_MYTSE</name>
<protein>
    <recommendedName>
        <fullName evidence="1">Reverse transcriptase domain-containing protein</fullName>
    </recommendedName>
</protein>
<organism evidence="2 3">
    <name type="scientific">Mythimna separata</name>
    <name type="common">Oriental armyworm</name>
    <name type="synonym">Pseudaletia separata</name>
    <dbReference type="NCBI Taxonomy" id="271217"/>
    <lineage>
        <taxon>Eukaryota</taxon>
        <taxon>Metazoa</taxon>
        <taxon>Ecdysozoa</taxon>
        <taxon>Arthropoda</taxon>
        <taxon>Hexapoda</taxon>
        <taxon>Insecta</taxon>
        <taxon>Pterygota</taxon>
        <taxon>Neoptera</taxon>
        <taxon>Endopterygota</taxon>
        <taxon>Lepidoptera</taxon>
        <taxon>Glossata</taxon>
        <taxon>Ditrysia</taxon>
        <taxon>Noctuoidea</taxon>
        <taxon>Noctuidae</taxon>
        <taxon>Noctuinae</taxon>
        <taxon>Hadenini</taxon>
        <taxon>Mythimna</taxon>
    </lineage>
</organism>
<dbReference type="PANTHER" id="PTHR19446">
    <property type="entry name" value="REVERSE TRANSCRIPTASES"/>
    <property type="match status" value="1"/>
</dbReference>
<dbReference type="SUPFAM" id="SSF56672">
    <property type="entry name" value="DNA/RNA polymerases"/>
    <property type="match status" value="1"/>
</dbReference>
<proteinExistence type="predicted"/>
<accession>A0AAD7Y8E7</accession>
<reference evidence="2" key="1">
    <citation type="submission" date="2023-03" db="EMBL/GenBank/DDBJ databases">
        <title>Chromosome-level genomes of two armyworms, Mythimna separata and Mythimna loreyi, provide insights into the biosynthesis and reception of sex pheromones.</title>
        <authorList>
            <person name="Zhao H."/>
        </authorList>
    </citation>
    <scope>NUCLEOTIDE SEQUENCE</scope>
    <source>
        <strain evidence="2">BeijingLab</strain>
        <tissue evidence="2">Pupa</tissue>
    </source>
</reference>
<dbReference type="InterPro" id="IPR043502">
    <property type="entry name" value="DNA/RNA_pol_sf"/>
</dbReference>
<keyword evidence="3" id="KW-1185">Reference proteome</keyword>
<comment type="caution">
    <text evidence="2">The sequence shown here is derived from an EMBL/GenBank/DDBJ whole genome shotgun (WGS) entry which is preliminary data.</text>
</comment>
<sequence>MHTVLARRLKACCPPNARQRGFICADDTLENSAVLDAVLGDCKKKLRECHVAVLDFAFDTVSHAALIDLLRKRGLPEGFCNYVARLYATSETVLEVNGARSGPARVGQRVRQGDPLSPVLFNMAMDVILAALTRGL</sequence>
<feature type="domain" description="Reverse transcriptase" evidence="1">
    <location>
        <begin position="4"/>
        <end position="133"/>
    </location>
</feature>
<dbReference type="InterPro" id="IPR000477">
    <property type="entry name" value="RT_dom"/>
</dbReference>
<evidence type="ECO:0000313" key="2">
    <source>
        <dbReference type="EMBL" id="KAJ8706455.1"/>
    </source>
</evidence>
<dbReference type="GO" id="GO:0071897">
    <property type="term" value="P:DNA biosynthetic process"/>
    <property type="evidence" value="ECO:0007669"/>
    <property type="project" value="UniProtKB-ARBA"/>
</dbReference>
<dbReference type="AlphaFoldDB" id="A0AAD7Y8E7"/>